<evidence type="ECO:0000313" key="2">
    <source>
        <dbReference type="Proteomes" id="UP000799092"/>
    </source>
</evidence>
<name>A0A6A8DLG3_9BACI</name>
<evidence type="ECO:0000313" key="1">
    <source>
        <dbReference type="EMBL" id="MRH44599.1"/>
    </source>
</evidence>
<dbReference type="RefSeq" id="WP_153738208.1">
    <property type="nucleotide sequence ID" value="NZ_WJNG01000017.1"/>
</dbReference>
<comment type="caution">
    <text evidence="1">The sequence shown here is derived from an EMBL/GenBank/DDBJ whole genome shotgun (WGS) entry which is preliminary data.</text>
</comment>
<keyword evidence="2" id="KW-1185">Reference proteome</keyword>
<gene>
    <name evidence="1" type="ORF">GH741_18290</name>
</gene>
<dbReference type="AlphaFoldDB" id="A0A6A8DLG3"/>
<dbReference type="OrthoDB" id="2376828at2"/>
<accession>A0A6A8DLG3</accession>
<reference evidence="1" key="1">
    <citation type="submission" date="2019-11" db="EMBL/GenBank/DDBJ databases">
        <authorList>
            <person name="Li J."/>
        </authorList>
    </citation>
    <scope>NUCLEOTIDE SEQUENCE</scope>
    <source>
        <strain evidence="1">B6B</strain>
    </source>
</reference>
<proteinExistence type="predicted"/>
<dbReference type="Proteomes" id="UP000799092">
    <property type="component" value="Unassembled WGS sequence"/>
</dbReference>
<sequence>MYKKTCHNCYQPSFSSRKSGEWICPICRTDLITVKLRDAEYKFSGNSTKNQINLQKRYLKQDKSDSNFTTYI</sequence>
<dbReference type="InterPro" id="IPR009563">
    <property type="entry name" value="SSSCA1"/>
</dbReference>
<organism evidence="1 2">
    <name type="scientific">Aquibacillus halophilus</name>
    <dbReference type="NCBI Taxonomy" id="930132"/>
    <lineage>
        <taxon>Bacteria</taxon>
        <taxon>Bacillati</taxon>
        <taxon>Bacillota</taxon>
        <taxon>Bacilli</taxon>
        <taxon>Bacillales</taxon>
        <taxon>Bacillaceae</taxon>
        <taxon>Aquibacillus</taxon>
    </lineage>
</organism>
<dbReference type="Pfam" id="PF06677">
    <property type="entry name" value="Auto_anti-p27"/>
    <property type="match status" value="1"/>
</dbReference>
<protein>
    <submittedName>
        <fullName evidence="1">Uncharacterized protein</fullName>
    </submittedName>
</protein>
<dbReference type="EMBL" id="WJNG01000017">
    <property type="protein sequence ID" value="MRH44599.1"/>
    <property type="molecule type" value="Genomic_DNA"/>
</dbReference>